<keyword evidence="3" id="KW-1185">Reference proteome</keyword>
<proteinExistence type="predicted"/>
<name>A0A5B7IHP5_PORTR</name>
<evidence type="ECO:0000256" key="1">
    <source>
        <dbReference type="SAM" id="MobiDB-lite"/>
    </source>
</evidence>
<dbReference type="EMBL" id="VSRR010055860">
    <property type="protein sequence ID" value="MPC81077.1"/>
    <property type="molecule type" value="Genomic_DNA"/>
</dbReference>
<feature type="region of interest" description="Disordered" evidence="1">
    <location>
        <begin position="1"/>
        <end position="30"/>
    </location>
</feature>
<evidence type="ECO:0000313" key="2">
    <source>
        <dbReference type="EMBL" id="MPC81077.1"/>
    </source>
</evidence>
<sequence length="30" mass="3569">MGRIRIPRTGRHFHRSRRHGQRITINQSSG</sequence>
<organism evidence="2 3">
    <name type="scientific">Portunus trituberculatus</name>
    <name type="common">Swimming crab</name>
    <name type="synonym">Neptunus trituberculatus</name>
    <dbReference type="NCBI Taxonomy" id="210409"/>
    <lineage>
        <taxon>Eukaryota</taxon>
        <taxon>Metazoa</taxon>
        <taxon>Ecdysozoa</taxon>
        <taxon>Arthropoda</taxon>
        <taxon>Crustacea</taxon>
        <taxon>Multicrustacea</taxon>
        <taxon>Malacostraca</taxon>
        <taxon>Eumalacostraca</taxon>
        <taxon>Eucarida</taxon>
        <taxon>Decapoda</taxon>
        <taxon>Pleocyemata</taxon>
        <taxon>Brachyura</taxon>
        <taxon>Eubrachyura</taxon>
        <taxon>Portunoidea</taxon>
        <taxon>Portunidae</taxon>
        <taxon>Portuninae</taxon>
        <taxon>Portunus</taxon>
    </lineage>
</organism>
<gene>
    <name evidence="2" type="ORF">E2C01_075677</name>
</gene>
<comment type="caution">
    <text evidence="2">The sequence shown here is derived from an EMBL/GenBank/DDBJ whole genome shotgun (WGS) entry which is preliminary data.</text>
</comment>
<accession>A0A5B7IHP5</accession>
<dbReference type="AlphaFoldDB" id="A0A5B7IHP5"/>
<evidence type="ECO:0000313" key="3">
    <source>
        <dbReference type="Proteomes" id="UP000324222"/>
    </source>
</evidence>
<reference evidence="2 3" key="1">
    <citation type="submission" date="2019-05" db="EMBL/GenBank/DDBJ databases">
        <title>Another draft genome of Portunus trituberculatus and its Hox gene families provides insights of decapod evolution.</title>
        <authorList>
            <person name="Jeong J.-H."/>
            <person name="Song I."/>
            <person name="Kim S."/>
            <person name="Choi T."/>
            <person name="Kim D."/>
            <person name="Ryu S."/>
            <person name="Kim W."/>
        </authorList>
    </citation>
    <scope>NUCLEOTIDE SEQUENCE [LARGE SCALE GENOMIC DNA]</scope>
    <source>
        <tissue evidence="2">Muscle</tissue>
    </source>
</reference>
<feature type="compositionally biased region" description="Basic residues" evidence="1">
    <location>
        <begin position="1"/>
        <end position="21"/>
    </location>
</feature>
<protein>
    <submittedName>
        <fullName evidence="2">Uncharacterized protein</fullName>
    </submittedName>
</protein>
<dbReference type="Proteomes" id="UP000324222">
    <property type="component" value="Unassembled WGS sequence"/>
</dbReference>